<dbReference type="InterPro" id="IPR006047">
    <property type="entry name" value="GH13_cat_dom"/>
</dbReference>
<evidence type="ECO:0000256" key="7">
    <source>
        <dbReference type="ARBA" id="ARBA00048960"/>
    </source>
</evidence>
<evidence type="ECO:0000256" key="6">
    <source>
        <dbReference type="ARBA" id="ARBA00026248"/>
    </source>
</evidence>
<feature type="transmembrane region" description="Helical" evidence="9">
    <location>
        <begin position="2194"/>
        <end position="2213"/>
    </location>
</feature>
<dbReference type="GO" id="GO:0090599">
    <property type="term" value="F:alpha-glucosidase activity"/>
    <property type="evidence" value="ECO:0007669"/>
    <property type="project" value="UniProtKB-ARBA"/>
</dbReference>
<feature type="transmembrane region" description="Helical" evidence="9">
    <location>
        <begin position="2080"/>
        <end position="2106"/>
    </location>
</feature>
<proteinExistence type="inferred from homology"/>
<dbReference type="EC" id="2.4.1.183" evidence="2"/>
<dbReference type="Pfam" id="PF26127">
    <property type="entry name" value="12TM_Mok13"/>
    <property type="match status" value="1"/>
</dbReference>
<keyword evidence="9" id="KW-0472">Membrane</keyword>
<dbReference type="InterPro" id="IPR058654">
    <property type="entry name" value="Mok11-14/Ags1-like_TM"/>
</dbReference>
<dbReference type="EMBL" id="ML994671">
    <property type="protein sequence ID" value="KAF2178969.1"/>
    <property type="molecule type" value="Genomic_DNA"/>
</dbReference>
<dbReference type="InterPro" id="IPR058655">
    <property type="entry name" value="Mok11-14/Ags1-like"/>
</dbReference>
<keyword evidence="10" id="KW-0732">Signal</keyword>
<keyword evidence="13" id="KW-1185">Reference proteome</keyword>
<dbReference type="Gene3D" id="3.40.50.2000">
    <property type="entry name" value="Glycogen Phosphorylase B"/>
    <property type="match status" value="2"/>
</dbReference>
<dbReference type="Pfam" id="PF26114">
    <property type="entry name" value="Ig_2_Mok13"/>
    <property type="match status" value="1"/>
</dbReference>
<dbReference type="InterPro" id="IPR017853">
    <property type="entry name" value="GH"/>
</dbReference>
<dbReference type="OrthoDB" id="512920at2759"/>
<dbReference type="CDD" id="cd11323">
    <property type="entry name" value="AmyAc_AGS"/>
    <property type="match status" value="1"/>
</dbReference>
<feature type="region of interest" description="Disordered" evidence="8">
    <location>
        <begin position="1732"/>
        <end position="1769"/>
    </location>
</feature>
<name>A0A6A6DL47_9PEZI</name>
<dbReference type="SUPFAM" id="SSF53756">
    <property type="entry name" value="UDP-Glycosyltransferase/glycogen phosphorylase"/>
    <property type="match status" value="1"/>
</dbReference>
<evidence type="ECO:0000259" key="11">
    <source>
        <dbReference type="SMART" id="SM00642"/>
    </source>
</evidence>
<feature type="transmembrane region" description="Helical" evidence="9">
    <location>
        <begin position="2275"/>
        <end position="2295"/>
    </location>
</feature>
<feature type="transmembrane region" description="Helical" evidence="9">
    <location>
        <begin position="1948"/>
        <end position="1966"/>
    </location>
</feature>
<feature type="transmembrane region" description="Helical" evidence="9">
    <location>
        <begin position="2233"/>
        <end position="2254"/>
    </location>
</feature>
<dbReference type="Pfam" id="PF26108">
    <property type="entry name" value="GH_Mok13"/>
    <property type="match status" value="1"/>
</dbReference>
<feature type="transmembrane region" description="Helical" evidence="9">
    <location>
        <begin position="1914"/>
        <end position="1936"/>
    </location>
</feature>
<dbReference type="InterPro" id="IPR013534">
    <property type="entry name" value="Starch_synth_cat_dom"/>
</dbReference>
<feature type="chain" id="PRO_5025628828" description="alpha-1,3-glucan synthase" evidence="10">
    <location>
        <begin position="23"/>
        <end position="2351"/>
    </location>
</feature>
<dbReference type="FunFam" id="3.40.50.2000:FF:000052">
    <property type="entry name" value="Alpha-1,3-glucan synthase Ags2"/>
    <property type="match status" value="1"/>
</dbReference>
<reference evidence="12" key="1">
    <citation type="journal article" date="2020" name="Stud. Mycol.">
        <title>101 Dothideomycetes genomes: a test case for predicting lifestyles and emergence of pathogens.</title>
        <authorList>
            <person name="Haridas S."/>
            <person name="Albert R."/>
            <person name="Binder M."/>
            <person name="Bloem J."/>
            <person name="Labutti K."/>
            <person name="Salamov A."/>
            <person name="Andreopoulos B."/>
            <person name="Baker S."/>
            <person name="Barry K."/>
            <person name="Bills G."/>
            <person name="Bluhm B."/>
            <person name="Cannon C."/>
            <person name="Castanera R."/>
            <person name="Culley D."/>
            <person name="Daum C."/>
            <person name="Ezra D."/>
            <person name="Gonzalez J."/>
            <person name="Henrissat B."/>
            <person name="Kuo A."/>
            <person name="Liang C."/>
            <person name="Lipzen A."/>
            <person name="Lutzoni F."/>
            <person name="Magnuson J."/>
            <person name="Mondo S."/>
            <person name="Nolan M."/>
            <person name="Ohm R."/>
            <person name="Pangilinan J."/>
            <person name="Park H.-J."/>
            <person name="Ramirez L."/>
            <person name="Alfaro M."/>
            <person name="Sun H."/>
            <person name="Tritt A."/>
            <person name="Yoshinaga Y."/>
            <person name="Zwiers L.-H."/>
            <person name="Turgeon B."/>
            <person name="Goodwin S."/>
            <person name="Spatafora J."/>
            <person name="Crous P."/>
            <person name="Grigoriev I."/>
        </authorList>
    </citation>
    <scope>NUCLEOTIDE SEQUENCE</scope>
    <source>
        <strain evidence="12">CBS 207.26</strain>
    </source>
</reference>
<keyword evidence="6" id="KW-0462">Maltose metabolism</keyword>
<feature type="transmembrane region" description="Helical" evidence="9">
    <location>
        <begin position="2164"/>
        <end position="2185"/>
    </location>
</feature>
<evidence type="ECO:0000256" key="3">
    <source>
        <dbReference type="ARBA" id="ARBA00022676"/>
    </source>
</evidence>
<dbReference type="Pfam" id="PF00128">
    <property type="entry name" value="Alpha-amylase"/>
    <property type="match status" value="1"/>
</dbReference>
<organism evidence="12 13">
    <name type="scientific">Zopfia rhizophila CBS 207.26</name>
    <dbReference type="NCBI Taxonomy" id="1314779"/>
    <lineage>
        <taxon>Eukaryota</taxon>
        <taxon>Fungi</taxon>
        <taxon>Dikarya</taxon>
        <taxon>Ascomycota</taxon>
        <taxon>Pezizomycotina</taxon>
        <taxon>Dothideomycetes</taxon>
        <taxon>Dothideomycetes incertae sedis</taxon>
        <taxon>Zopfiaceae</taxon>
        <taxon>Zopfia</taxon>
    </lineage>
</organism>
<comment type="similarity">
    <text evidence="1">Belongs to the glycosyltransferase group 1 family.</text>
</comment>
<dbReference type="PANTHER" id="PTHR47182:SF2">
    <property type="entry name" value="CELL WALL ALPHA-1,3-GLUCAN SYNTHASE AGS1"/>
    <property type="match status" value="1"/>
</dbReference>
<dbReference type="Pfam" id="PF08323">
    <property type="entry name" value="Glyco_transf_5"/>
    <property type="match status" value="1"/>
</dbReference>
<dbReference type="InterPro" id="IPR058659">
    <property type="entry name" value="Mok11-13/Ags1-like_CBM"/>
</dbReference>
<evidence type="ECO:0000313" key="12">
    <source>
        <dbReference type="EMBL" id="KAF2178969.1"/>
    </source>
</evidence>
<dbReference type="GO" id="GO:0009277">
    <property type="term" value="C:fungal-type cell wall"/>
    <property type="evidence" value="ECO:0007669"/>
    <property type="project" value="TreeGrafter"/>
</dbReference>
<gene>
    <name evidence="12" type="ORF">K469DRAFT_597880</name>
</gene>
<dbReference type="SMART" id="SM00642">
    <property type="entry name" value="Aamy"/>
    <property type="match status" value="1"/>
</dbReference>
<evidence type="ECO:0000256" key="4">
    <source>
        <dbReference type="ARBA" id="ARBA00022679"/>
    </source>
</evidence>
<dbReference type="Pfam" id="PF26122">
    <property type="entry name" value="CBM_Mok13"/>
    <property type="match status" value="1"/>
</dbReference>
<evidence type="ECO:0000256" key="5">
    <source>
        <dbReference type="ARBA" id="ARBA00023316"/>
    </source>
</evidence>
<dbReference type="Gene3D" id="3.90.400.10">
    <property type="entry name" value="Oligo-1,6-glucosidase, Domain 2"/>
    <property type="match status" value="1"/>
</dbReference>
<keyword evidence="4 12" id="KW-0808">Transferase</keyword>
<dbReference type="FunFam" id="3.40.50.2000:FF:000058">
    <property type="entry name" value="Alpha-1,3-glucan synthase Ags1"/>
    <property type="match status" value="1"/>
</dbReference>
<sequence length="2351" mass="265639">MKFQQGPWQLLLQLLQIPIARALIYGSEQVGFNLNENKTATYPLDYWGEWPNHKYHPSPTNWRMPFYSLFLDRFVNGDPSNDNANGTQFEHDPLSNQLRHGGDVRGLMDSCDYLQGMGIEALYIVGMPQINLPWSYDGFSPVDLTLLDRHFGNIDDWRAMISEAHRRGMYVVLENTFATMGDLLGFEGFLNVSTPFDPKEHNYVWKDTRRYHDFAPGNTYLEKCDYPRFWGADGKRVLNTTHLLVGCRDSEFDQYGEVAAFGNYPEWQKQISKFAFVQDRLREWRTDVREKIEHFSCMALNMLDFDGFRIDKALQVTVDAQGEWSNYMRECARKLGKENFYIPGEIVAGNTLGAIYIGRGKEPSMRVENITEALTFTNETDPKIFIREPEKAGLDAVAFHYTIYRALTRFLGLDGIYAAEGDPPVNFVETWNSILQTNDLVNANTGKFDPRHQFGVSNFDVFRWPSIKNGTEKQNLGIFIVSLLFPGIPLINWGEEQAFYILENSNANYVFGRSPMSSSNAWQIHGCYKVGSVKYANFPIESAAWGCLDDDVSLDHRDPSHPIRNIQKVMFEMRKNYPVLNDGYYLQQLSNQTYQIFLPGSNHTPTETGMWSIYRAAFFGIQDFDGIGQGNQNMWMVYQNDKQDINYQFDCSDPKKALISPFDEGTTVKNLFPPFEEYTLEKGALPIPAWGYKVLVPKNNWVRPSPSITKFVPGHDYRIMSANPSGSHVQIEIHFSDGMDCDDVTRNIHIRSRTGDGSTAQIDSGSVHCRTASPNPDQPKWVGAPQTAWVYSANLIDLSHGLHDISINNVTTRDGNASTNAVDHFYLRVGDHNNPMVFPKEANYSVSLLNNNNGKLTVTHTAAGADKWRYSLNWGTSYSDWMEYKGGTDTLGPRVWNGTKAQEWEGDHVIVQYWSKISGSSAHVQYGDARWANKLPRRFPHLFVVGPWNQHGFDAGLKNKMKRSQKSGRLDFYYMTEWPAQISLSVWGINPDGQPDQTQIFGDIDGDNILDRLPLKTLLGNYINVTNPPESPHLAYLISLNDATLRYELLPVGNRWAQLALWILLALIPILTATAAVWAYLKSFYAVKFNQIGVSNKANIIPLRVRRQFRRVQETVSRDHLPIPKKLDCLVAGRRTQGNILDADAGAPNRRTVLIATMEYDIEDWEIKIKIGGLGVMAQLHDPPFLPMGKNLGHQDLIWVVPCVSGIGYPVDYPADPMEVTVLGNSYTIDVQYHVLRNITYVLLDAPIFRQQSKSEPYPPRMDDLDSAIYYSAWNSCIAQAIQRFPVDLYHINDYHGAVALLHLLPGTIPCCLSLHNAEFQGLWPMRTKTEREEVCRIYNLDPEIVEKYVQFGEVFNLLHAAASYLRVHQKGFGAVGVSKKYGKRSYARYPIFWGLKEIQALPNPDPSDTAEWTRGGKQAEAVVDPVFEAGRAPLKQQAQEWAGLTQNPQAELFVFVGRWSMQKGVDLIADVFPSVLEENPNIQLICIGPVIDLYGSFAALKLGRMMERYPGRVFSKPEFTALPPYIFSGAEFALIPSRDEPFGLVAVEFGRKGALGVGARVGGLGQMPGWWYTVESTTTKNLLHQFKSAIHEALASKTEIRAMMRAHSAKQRFPVQQWVEDLETLQSTTIEKHWRYASARGDRSFPIAISNRPSGANSPLFGARSRANSGALSIAPSTATSRAPSPERQEPQARAGSRSRQMFFGHDNNDPTLAWLTAHLQTQEFSLEHPQMHPSTRGYQPSSSLSDQGTPALGPEEHLLNSPLSVDHSKNRSSLSLAGVVGERHDYNLQKVEPYFTDPNKEYYKAFEKKLGDLNGKNSESQLCIEDYLEKSEKQWFNRYRNAKLGKYQAATPAGSIFRSKRHSSPEPSLYDQDSAYSNSNDSQELMNQFLIDKDYVPPKGLKGFLLRRIGDWPLYSILLAFGQIISANSYQVTLLTGEIGQTAEKLYIIATIYLFTSIMWWFVFRSFRSMYVLSTPFVFYGVAFLLIGLAPYVHDESGRGWTQNVATGSYAVAASSGSVFFALNFGDEGGAPITSWVYRACVIQGTQQIYVVALWYWGSKLARISDSGRSGTSLIETNPALMTCIGVGFAILMWTVGFVLWAGLPDYYRQAPGSVPSFYRTLMRRKIIVWFFFMVLVQNYWLSAPYGRNWLYLWSSQHVPAWQMAIVVAVFFLGVWAAFLYLFSILSSRHSWILPIFAIGLGAPRWCQMLWSTSNIGQYVPWAGGHAASAFAGRTLWLWLGVLDALQGVGKYSPMPHIKHRFGMILLNTLTRFHIAFTVITAQVIGSVATILARATAPDKIGPGDVFPDFSAGFRDGLSKAWFWIALFFQLSINAMCFFFFRKEQLAKP</sequence>
<evidence type="ECO:0000256" key="1">
    <source>
        <dbReference type="ARBA" id="ARBA00006122"/>
    </source>
</evidence>
<protein>
    <recommendedName>
        <fullName evidence="2">alpha-1,3-glucan synthase</fullName>
        <ecNumber evidence="2">2.4.1.183</ecNumber>
    </recommendedName>
</protein>
<feature type="transmembrane region" description="Helical" evidence="9">
    <location>
        <begin position="1973"/>
        <end position="1995"/>
    </location>
</feature>
<keyword evidence="3" id="KW-0328">Glycosyltransferase</keyword>
<dbReference type="Pfam" id="PF26111">
    <property type="entry name" value="Ig_Mok13"/>
    <property type="match status" value="1"/>
</dbReference>
<dbReference type="Proteomes" id="UP000800200">
    <property type="component" value="Unassembled WGS sequence"/>
</dbReference>
<feature type="transmembrane region" description="Helical" evidence="9">
    <location>
        <begin position="2007"/>
        <end position="2027"/>
    </location>
</feature>
<feature type="transmembrane region" description="Helical" evidence="9">
    <location>
        <begin position="2323"/>
        <end position="2343"/>
    </location>
</feature>
<dbReference type="GO" id="GO:0047657">
    <property type="term" value="F:alpha-1,3-glucan synthase activity"/>
    <property type="evidence" value="ECO:0007669"/>
    <property type="project" value="UniProtKB-EC"/>
</dbReference>
<dbReference type="PANTHER" id="PTHR47182">
    <property type="entry name" value="CELL WALL ALPHA-1,3-GLUCAN SYNTHASE AGS1-RELATED"/>
    <property type="match status" value="1"/>
</dbReference>
<feature type="transmembrane region" description="Helical" evidence="9">
    <location>
        <begin position="2127"/>
        <end position="2144"/>
    </location>
</feature>
<feature type="transmembrane region" description="Helical" evidence="9">
    <location>
        <begin position="2039"/>
        <end position="2060"/>
    </location>
</feature>
<dbReference type="SUPFAM" id="SSF51445">
    <property type="entry name" value="(Trans)glycosidases"/>
    <property type="match status" value="1"/>
</dbReference>
<keyword evidence="5" id="KW-0961">Cell wall biogenesis/degradation</keyword>
<dbReference type="InterPro" id="IPR045857">
    <property type="entry name" value="O16G_dom_2"/>
</dbReference>
<feature type="signal peptide" evidence="10">
    <location>
        <begin position="1"/>
        <end position="22"/>
    </location>
</feature>
<feature type="region of interest" description="Disordered" evidence="8">
    <location>
        <begin position="1676"/>
        <end position="1707"/>
    </location>
</feature>
<dbReference type="Gene3D" id="3.20.20.80">
    <property type="entry name" value="Glycosidases"/>
    <property type="match status" value="2"/>
</dbReference>
<feature type="transmembrane region" description="Helical" evidence="9">
    <location>
        <begin position="1059"/>
        <end position="1081"/>
    </location>
</feature>
<dbReference type="InterPro" id="IPR058656">
    <property type="entry name" value="Mok11-13/Ags1-like_GH"/>
</dbReference>
<dbReference type="GO" id="GO:0016052">
    <property type="term" value="P:carbohydrate catabolic process"/>
    <property type="evidence" value="ECO:0007669"/>
    <property type="project" value="UniProtKB-ARBA"/>
</dbReference>
<dbReference type="InterPro" id="IPR058658">
    <property type="entry name" value="Mok11-13/Ags1-like_Ig_2"/>
</dbReference>
<dbReference type="InterPro" id="IPR058657">
    <property type="entry name" value="Mok11-13/Ags1-like_Ig"/>
</dbReference>
<evidence type="ECO:0000313" key="13">
    <source>
        <dbReference type="Proteomes" id="UP000800200"/>
    </source>
</evidence>
<keyword evidence="9" id="KW-0812">Transmembrane</keyword>
<comment type="catalytic activity">
    <reaction evidence="7">
        <text>[(1-&gt;3)-alpha-D-glucosyl](n) + UDP-alpha-D-glucose = [(1-&gt;3)-alpha-D-glucosyl](n+1) + UDP + H(+)</text>
        <dbReference type="Rhea" id="RHEA:19749"/>
        <dbReference type="Rhea" id="RHEA-COMP:11150"/>
        <dbReference type="Rhea" id="RHEA-COMP:11151"/>
        <dbReference type="ChEBI" id="CHEBI:15378"/>
        <dbReference type="ChEBI" id="CHEBI:28100"/>
        <dbReference type="ChEBI" id="CHEBI:58223"/>
        <dbReference type="ChEBI" id="CHEBI:58885"/>
        <dbReference type="EC" id="2.4.1.183"/>
    </reaction>
</comment>
<evidence type="ECO:0000256" key="2">
    <source>
        <dbReference type="ARBA" id="ARBA00012688"/>
    </source>
</evidence>
<dbReference type="GO" id="GO:0070600">
    <property type="term" value="P:fungal-type cell wall (1-&gt;3)-alpha-glucan biosynthetic process"/>
    <property type="evidence" value="ECO:0007669"/>
    <property type="project" value="TreeGrafter"/>
</dbReference>
<evidence type="ECO:0000256" key="10">
    <source>
        <dbReference type="SAM" id="SignalP"/>
    </source>
</evidence>
<feature type="compositionally biased region" description="Polar residues" evidence="8">
    <location>
        <begin position="1734"/>
        <end position="1750"/>
    </location>
</feature>
<feature type="domain" description="Glycosyl hydrolase family 13 catalytic" evidence="11">
    <location>
        <begin position="68"/>
        <end position="523"/>
    </location>
</feature>
<keyword evidence="9" id="KW-1133">Transmembrane helix</keyword>
<accession>A0A6A6DL47</accession>
<dbReference type="Pfam" id="PF13692">
    <property type="entry name" value="Glyco_trans_1_4"/>
    <property type="match status" value="1"/>
</dbReference>
<evidence type="ECO:0000256" key="8">
    <source>
        <dbReference type="SAM" id="MobiDB-lite"/>
    </source>
</evidence>
<evidence type="ECO:0000256" key="9">
    <source>
        <dbReference type="SAM" id="Phobius"/>
    </source>
</evidence>
<dbReference type="GO" id="GO:0000023">
    <property type="term" value="P:maltose metabolic process"/>
    <property type="evidence" value="ECO:0007669"/>
    <property type="project" value="UniProtKB-KW"/>
</dbReference>